<dbReference type="EMBL" id="CP117430">
    <property type="protein sequence ID" value="WLI20269.1"/>
    <property type="molecule type" value="Genomic_DNA"/>
</dbReference>
<reference evidence="1 2" key="1">
    <citation type="submission" date="2023-02" db="EMBL/GenBank/DDBJ databases">
        <title>Evolution of Hrp T3SS in non-pathogenic Pseudomonas fluorescens.</title>
        <authorList>
            <person name="Liao K."/>
            <person name="Wei H."/>
            <person name="Gu Y."/>
        </authorList>
    </citation>
    <scope>NUCLEOTIDE SEQUENCE [LARGE SCALE GENOMIC DNA]</scope>
    <source>
        <strain evidence="1 2">FP607</strain>
    </source>
</reference>
<organism evidence="1 2">
    <name type="scientific">Pseudomonas wuhanensis</name>
    <dbReference type="NCBI Taxonomy" id="2954098"/>
    <lineage>
        <taxon>Bacteria</taxon>
        <taxon>Pseudomonadati</taxon>
        <taxon>Pseudomonadota</taxon>
        <taxon>Gammaproteobacteria</taxon>
        <taxon>Pseudomonadales</taxon>
        <taxon>Pseudomonadaceae</taxon>
        <taxon>Pseudomonas</taxon>
    </lineage>
</organism>
<name>A0ABY9GX06_9PSED</name>
<evidence type="ECO:0000313" key="2">
    <source>
        <dbReference type="Proteomes" id="UP001230768"/>
    </source>
</evidence>
<protein>
    <submittedName>
        <fullName evidence="1">Uncharacterized protein</fullName>
    </submittedName>
</protein>
<gene>
    <name evidence="1" type="ORF">PSH88_09640</name>
</gene>
<dbReference type="RefSeq" id="WP_305425993.1">
    <property type="nucleotide sequence ID" value="NZ_CP117430.1"/>
</dbReference>
<sequence length="183" mass="19327">MTSLQDIKPEQVDALNKQSQAAFDAQIKRQQEVVSAKPALKEVLDQKVHPQSLCGCGCQQTICGWFTFEGCGCGCYPQSETIQISSSLGNIEPQGVGVKFVGQVTGSGTNINISPGVYLQGTVPDTENLIGIPLTLQLSINSGSLTLYLFEGPRLLAALVPQYGANIGGEFFGSGTGIFQLGL</sequence>
<accession>A0ABY9GX06</accession>
<dbReference type="Proteomes" id="UP001230768">
    <property type="component" value="Chromosome"/>
</dbReference>
<proteinExistence type="predicted"/>
<keyword evidence="2" id="KW-1185">Reference proteome</keyword>
<evidence type="ECO:0000313" key="1">
    <source>
        <dbReference type="EMBL" id="WLI20269.1"/>
    </source>
</evidence>